<dbReference type="EMBL" id="BNEA01000019">
    <property type="protein sequence ID" value="GHI58307.1"/>
    <property type="molecule type" value="Genomic_DNA"/>
</dbReference>
<name>A0ABQ3RR92_STRRR</name>
<evidence type="ECO:0000313" key="1">
    <source>
        <dbReference type="EMBL" id="GHI58307.1"/>
    </source>
</evidence>
<organism evidence="1 2">
    <name type="scientific">Streptomyces rubradiris</name>
    <name type="common">Streptomyces achromogenes subsp. rubradiris</name>
    <dbReference type="NCBI Taxonomy" id="285531"/>
    <lineage>
        <taxon>Bacteria</taxon>
        <taxon>Bacillati</taxon>
        <taxon>Actinomycetota</taxon>
        <taxon>Actinomycetes</taxon>
        <taxon>Kitasatosporales</taxon>
        <taxon>Streptomycetaceae</taxon>
        <taxon>Streptomyces</taxon>
    </lineage>
</organism>
<dbReference type="Proteomes" id="UP000646738">
    <property type="component" value="Unassembled WGS sequence"/>
</dbReference>
<reference evidence="2" key="1">
    <citation type="submission" date="2023-07" db="EMBL/GenBank/DDBJ databases">
        <title>Whole genome shotgun sequence of Streptomyces achromogenes subsp. rubradiris NBRC 14000.</title>
        <authorList>
            <person name="Komaki H."/>
            <person name="Tamura T."/>
        </authorList>
    </citation>
    <scope>NUCLEOTIDE SEQUENCE [LARGE SCALE GENOMIC DNA]</scope>
    <source>
        <strain evidence="2">NBRC 14000</strain>
    </source>
</reference>
<comment type="caution">
    <text evidence="1">The sequence shown here is derived from an EMBL/GenBank/DDBJ whole genome shotgun (WGS) entry which is preliminary data.</text>
</comment>
<sequence>MDAGLTGTPIGVRAKDREVTLQHLHAVAQADHHPIAAPHTESRQMPGQPPGPRLQIGVRDRPLRVLEGDLPTEVVRVLPQHQGERSDQLGAHGITHPLVERNLIGHQKAFCLHAEARSGRAGWASLSLVAFAAGCGLSAGFLRPRSWA</sequence>
<evidence type="ECO:0000313" key="2">
    <source>
        <dbReference type="Proteomes" id="UP000646738"/>
    </source>
</evidence>
<protein>
    <submittedName>
        <fullName evidence="1">Uncharacterized protein</fullName>
    </submittedName>
</protein>
<accession>A0ABQ3RR92</accession>
<keyword evidence="2" id="KW-1185">Reference proteome</keyword>
<gene>
    <name evidence="1" type="ORF">Srubr_81530</name>
</gene>
<proteinExistence type="predicted"/>